<dbReference type="InterPro" id="IPR004875">
    <property type="entry name" value="DDE_SF_endonuclease_dom"/>
</dbReference>
<name>A0ABM4CM94_HYDVU</name>
<protein>
    <submittedName>
        <fullName evidence="4">Jerky protein homolog-like</fullName>
    </submittedName>
</protein>
<dbReference type="SUPFAM" id="SSF46689">
    <property type="entry name" value="Homeodomain-like"/>
    <property type="match status" value="1"/>
</dbReference>
<dbReference type="Pfam" id="PF03184">
    <property type="entry name" value="DDE_1"/>
    <property type="match status" value="1"/>
</dbReference>
<evidence type="ECO:0000259" key="2">
    <source>
        <dbReference type="PROSITE" id="PS50157"/>
    </source>
</evidence>
<organism evidence="3 4">
    <name type="scientific">Hydra vulgaris</name>
    <name type="common">Hydra</name>
    <name type="synonym">Hydra attenuata</name>
    <dbReference type="NCBI Taxonomy" id="6087"/>
    <lineage>
        <taxon>Eukaryota</taxon>
        <taxon>Metazoa</taxon>
        <taxon>Cnidaria</taxon>
        <taxon>Hydrozoa</taxon>
        <taxon>Hydroidolina</taxon>
        <taxon>Anthoathecata</taxon>
        <taxon>Aplanulata</taxon>
        <taxon>Hydridae</taxon>
        <taxon>Hydra</taxon>
    </lineage>
</organism>
<dbReference type="PANTHER" id="PTHR19303:SF73">
    <property type="entry name" value="PROTEIN PDC2"/>
    <property type="match status" value="1"/>
</dbReference>
<proteinExistence type="predicted"/>
<gene>
    <name evidence="4" type="primary">LOC136085530</name>
</gene>
<dbReference type="GeneID" id="136085530"/>
<evidence type="ECO:0000313" key="3">
    <source>
        <dbReference type="Proteomes" id="UP001652625"/>
    </source>
</evidence>
<keyword evidence="3" id="KW-1185">Reference proteome</keyword>
<dbReference type="PROSITE" id="PS50157">
    <property type="entry name" value="ZINC_FINGER_C2H2_2"/>
    <property type="match status" value="1"/>
</dbReference>
<evidence type="ECO:0000313" key="4">
    <source>
        <dbReference type="RefSeq" id="XP_065662916.1"/>
    </source>
</evidence>
<keyword evidence="1" id="KW-0863">Zinc-finger</keyword>
<keyword evidence="1" id="KW-0862">Zinc</keyword>
<feature type="domain" description="C2H2-type" evidence="2">
    <location>
        <begin position="41"/>
        <end position="69"/>
    </location>
</feature>
<keyword evidence="1" id="KW-0479">Metal-binding</keyword>
<evidence type="ECO:0000256" key="1">
    <source>
        <dbReference type="PROSITE-ProRule" id="PRU00042"/>
    </source>
</evidence>
<dbReference type="PROSITE" id="PS00028">
    <property type="entry name" value="ZINC_FINGER_C2H2_1"/>
    <property type="match status" value="1"/>
</dbReference>
<reference evidence="4" key="1">
    <citation type="submission" date="2025-08" db="UniProtKB">
        <authorList>
            <consortium name="RefSeq"/>
        </authorList>
    </citation>
    <scope>IDENTIFICATION</scope>
</reference>
<sequence>MSKIIKRKQPTLAAFGFTKNVMHRGEMSAIRLPLEAVETSVECKHCKKLFKSQQGLAFHVKVIHGISKQDCKHSQSQVLQRNEELITLAVKDVLNNIVNKVVSEMKKSEESRQLAGKKRHQYTAAFKAEAINAYGYEANQETIAESFGVTQSQISRWLKKKETIIKDAESSYRRLFLKGRRSTKYLELYEAIYNEFLQARSKGHIVNFSWLWSKARNIQLNIDPNVEIKLHVIVRFLQKKELKMRSKQRNKRKHKKEMEPLLQKWHATFREKCIRTGSKDPSYDKKWGRYQPGQRLNVDQSPLPFVVHGKKTYEYVPKGQGATHNTWISQPGSVLEKRQCSLQIMFRPEGEQPKLAIIFRGQGKRISKDEKLAWHKDIHVYFQQNAWLDQNVCKHWCDKTLLPFVKEQKLDKFVLLLDNLKGQMQEDFKDAVAAAKGLLLYGLPSATDLWQPVDAGYAATLKRLITIEHQKWLDRDNHSDRWFSNEMPYTAKERRILITHWAGEAWKALNTSKYDKQRKKCWTMTGCLMTSDGSEDSLVKPEGLDCYKVPPPSIIDPGSDQPIGNQGDIQPVEVDDAINESANEILPDDTFIGPDEKECEVHIFDFIDNICI</sequence>
<dbReference type="InterPro" id="IPR013087">
    <property type="entry name" value="Znf_C2H2_type"/>
</dbReference>
<dbReference type="RefSeq" id="XP_065662916.1">
    <property type="nucleotide sequence ID" value="XM_065806844.1"/>
</dbReference>
<dbReference type="InterPro" id="IPR050863">
    <property type="entry name" value="CenT-Element_Derived"/>
</dbReference>
<accession>A0ABM4CM94</accession>
<dbReference type="PANTHER" id="PTHR19303">
    <property type="entry name" value="TRANSPOSON"/>
    <property type="match status" value="1"/>
</dbReference>
<dbReference type="Proteomes" id="UP001652625">
    <property type="component" value="Chromosome 09"/>
</dbReference>
<dbReference type="InterPro" id="IPR009057">
    <property type="entry name" value="Homeodomain-like_sf"/>
</dbReference>
<dbReference type="Gene3D" id="1.10.10.60">
    <property type="entry name" value="Homeodomain-like"/>
    <property type="match status" value="1"/>
</dbReference>